<dbReference type="GO" id="GO:0004674">
    <property type="term" value="F:protein serine/threonine kinase activity"/>
    <property type="evidence" value="ECO:0007669"/>
    <property type="project" value="UniProtKB-KW"/>
</dbReference>
<accession>A0A4S4D1P6</accession>
<keyword evidence="13" id="KW-0675">Receptor</keyword>
<keyword evidence="6 20" id="KW-0732">Signal</keyword>
<keyword evidence="14" id="KW-0325">Glycoprotein</keyword>
<evidence type="ECO:0000256" key="6">
    <source>
        <dbReference type="ARBA" id="ARBA00022729"/>
    </source>
</evidence>
<organism evidence="23 24">
    <name type="scientific">Camellia sinensis var. sinensis</name>
    <name type="common">China tea</name>
    <dbReference type="NCBI Taxonomy" id="542762"/>
    <lineage>
        <taxon>Eukaryota</taxon>
        <taxon>Viridiplantae</taxon>
        <taxon>Streptophyta</taxon>
        <taxon>Embryophyta</taxon>
        <taxon>Tracheophyta</taxon>
        <taxon>Spermatophyta</taxon>
        <taxon>Magnoliopsida</taxon>
        <taxon>eudicotyledons</taxon>
        <taxon>Gunneridae</taxon>
        <taxon>Pentapetalae</taxon>
        <taxon>asterids</taxon>
        <taxon>Ericales</taxon>
        <taxon>Theaceae</taxon>
        <taxon>Camellia</taxon>
    </lineage>
</organism>
<dbReference type="EC" id="2.7.11.1" evidence="2"/>
<dbReference type="STRING" id="542762.A0A4S4D1P6"/>
<evidence type="ECO:0000256" key="9">
    <source>
        <dbReference type="ARBA" id="ARBA00022840"/>
    </source>
</evidence>
<dbReference type="SMART" id="SM00220">
    <property type="entry name" value="S_TKc"/>
    <property type="match status" value="1"/>
</dbReference>
<feature type="chain" id="PRO_5020734772" description="non-specific serine/threonine protein kinase" evidence="20">
    <location>
        <begin position="31"/>
        <end position="778"/>
    </location>
</feature>
<keyword evidence="9 18" id="KW-0067">ATP-binding</keyword>
<feature type="binding site" evidence="18">
    <location>
        <position position="550"/>
    </location>
    <ligand>
        <name>ATP</name>
        <dbReference type="ChEBI" id="CHEBI:30616"/>
    </ligand>
</feature>
<evidence type="ECO:0000256" key="16">
    <source>
        <dbReference type="ARBA" id="ARBA00048679"/>
    </source>
</evidence>
<evidence type="ECO:0000256" key="5">
    <source>
        <dbReference type="ARBA" id="ARBA00022692"/>
    </source>
</evidence>
<evidence type="ECO:0000256" key="2">
    <source>
        <dbReference type="ARBA" id="ARBA00012513"/>
    </source>
</evidence>
<evidence type="ECO:0000256" key="10">
    <source>
        <dbReference type="ARBA" id="ARBA00022989"/>
    </source>
</evidence>
<evidence type="ECO:0000259" key="21">
    <source>
        <dbReference type="PROSITE" id="PS50011"/>
    </source>
</evidence>
<evidence type="ECO:0000256" key="8">
    <source>
        <dbReference type="ARBA" id="ARBA00022777"/>
    </source>
</evidence>
<evidence type="ECO:0000256" key="20">
    <source>
        <dbReference type="SAM" id="SignalP"/>
    </source>
</evidence>
<dbReference type="SUPFAM" id="SSF50985">
    <property type="entry name" value="RCC1/BLIP-II"/>
    <property type="match status" value="1"/>
</dbReference>
<dbReference type="PANTHER" id="PTHR47460">
    <property type="entry name" value="SERINE/THREONINE-PROTEIN KINASE-LIKE PROTEIN ACR4"/>
    <property type="match status" value="1"/>
</dbReference>
<dbReference type="InterPro" id="IPR001368">
    <property type="entry name" value="TNFR/NGFR_Cys_rich_reg"/>
</dbReference>
<keyword evidence="5 19" id="KW-0812">Transmembrane</keyword>
<evidence type="ECO:0000259" key="22">
    <source>
        <dbReference type="PROSITE" id="PS50050"/>
    </source>
</evidence>
<name>A0A4S4D1P6_CAMSN</name>
<keyword evidence="12 17" id="KW-1015">Disulfide bond</keyword>
<dbReference type="InterPro" id="IPR011009">
    <property type="entry name" value="Kinase-like_dom_sf"/>
</dbReference>
<dbReference type="PROSITE" id="PS50011">
    <property type="entry name" value="PROTEIN_KINASE_DOM"/>
    <property type="match status" value="1"/>
</dbReference>
<dbReference type="InterPro" id="IPR017441">
    <property type="entry name" value="Protein_kinase_ATP_BS"/>
</dbReference>
<evidence type="ECO:0000256" key="18">
    <source>
        <dbReference type="PROSITE-ProRule" id="PRU10141"/>
    </source>
</evidence>
<evidence type="ECO:0000313" key="24">
    <source>
        <dbReference type="Proteomes" id="UP000306102"/>
    </source>
</evidence>
<evidence type="ECO:0000256" key="1">
    <source>
        <dbReference type="ARBA" id="ARBA00004479"/>
    </source>
</evidence>
<evidence type="ECO:0000256" key="17">
    <source>
        <dbReference type="PROSITE-ProRule" id="PRU00206"/>
    </source>
</evidence>
<keyword evidence="10 19" id="KW-1133">Transmembrane helix</keyword>
<evidence type="ECO:0000256" key="3">
    <source>
        <dbReference type="ARBA" id="ARBA00022527"/>
    </source>
</evidence>
<dbReference type="Gene3D" id="3.30.200.20">
    <property type="entry name" value="Phosphorylase Kinase, domain 1"/>
    <property type="match status" value="1"/>
</dbReference>
<protein>
    <recommendedName>
        <fullName evidence="2">non-specific serine/threonine protein kinase</fullName>
        <ecNumber evidence="2">2.7.11.1</ecNumber>
    </recommendedName>
</protein>
<dbReference type="InterPro" id="IPR009091">
    <property type="entry name" value="RCC1/BLIP-II"/>
</dbReference>
<comment type="subcellular location">
    <subcellularLocation>
        <location evidence="1">Membrane</location>
        <topology evidence="1">Single-pass type I membrane protein</topology>
    </subcellularLocation>
</comment>
<dbReference type="FunFam" id="3.30.200.20:FF:000357">
    <property type="entry name" value="serine/threonine-protein kinase-like protein CCR1"/>
    <property type="match status" value="1"/>
</dbReference>
<dbReference type="GO" id="GO:0016020">
    <property type="term" value="C:membrane"/>
    <property type="evidence" value="ECO:0007669"/>
    <property type="project" value="UniProtKB-SubCell"/>
</dbReference>
<keyword evidence="8" id="KW-0418">Kinase</keyword>
<evidence type="ECO:0000256" key="4">
    <source>
        <dbReference type="ARBA" id="ARBA00022679"/>
    </source>
</evidence>
<evidence type="ECO:0000313" key="23">
    <source>
        <dbReference type="EMBL" id="THF96149.1"/>
    </source>
</evidence>
<proteinExistence type="predicted"/>
<feature type="disulfide bond" evidence="17">
    <location>
        <begin position="389"/>
        <end position="407"/>
    </location>
</feature>
<dbReference type="Gene3D" id="1.10.510.10">
    <property type="entry name" value="Transferase(Phosphotransferase) domain 1"/>
    <property type="match status" value="2"/>
</dbReference>
<dbReference type="Pfam" id="PF07714">
    <property type="entry name" value="PK_Tyr_Ser-Thr"/>
    <property type="match status" value="1"/>
</dbReference>
<evidence type="ECO:0000256" key="19">
    <source>
        <dbReference type="SAM" id="Phobius"/>
    </source>
</evidence>
<evidence type="ECO:0000256" key="13">
    <source>
        <dbReference type="ARBA" id="ARBA00023170"/>
    </source>
</evidence>
<dbReference type="InterPro" id="IPR001245">
    <property type="entry name" value="Ser-Thr/Tyr_kinase_cat_dom"/>
</dbReference>
<dbReference type="PROSITE" id="PS00107">
    <property type="entry name" value="PROTEIN_KINASE_ATP"/>
    <property type="match status" value="1"/>
</dbReference>
<dbReference type="InterPro" id="IPR008271">
    <property type="entry name" value="Ser/Thr_kinase_AS"/>
</dbReference>
<comment type="caution">
    <text evidence="17">Lacks conserved residue(s) required for the propagation of feature annotation.</text>
</comment>
<sequence>MTKILRRSLSGFSLLLLLLLLVTLIELSSGFGSMGPISAAFGVDAFFCAIDASGKQAVICWGKNTTTTSAASSSSWSSNPSLYSSQIPPIAALSGGYGFLCGILANTSQAFCWNSNGSSSDLVPSIFQSTSYSHISAGKNHVCAIRGSYYSDNDLGLVDCWDIVRKSNNIFSSKQSTLFYDHIASTLVFKKVVSGEGYSCGVVREGGIACWGPNSASLRVSGLSENFATLASGIGSLCGVSQVSREVKCWGNGNSLLSPPIGTRFVSLAAGAEHFCGIREDNHGIECWGSFNSSSIPKGSGFLAIASSDFITCGIREDDLVLDCWFANVSTLQLDYDPPLQLCSPGLCTPGSCGEGKFAFNASILNEPDLTSLCVRKDLKICSPCGLNCSDGFFPSSSCSENADRVCTACSLCQNSSCWDVCKLQSSPEVEQKHDHQLHRLVLIIASSALGFILIVIGWCLLPRLIVTKNDEGKKQFAFCIGKPELEKDNNNDSHPPIPTPPCPGIAQVFRLSELKDATNGFKEFNELGRGSYGFVYKAALADGRQVAVKRANAATIIHTNSREFEMELEILCNIRHSNIVNLLGYCAEMGERLLVYEFMPHGTLHDHLHGGLSPLNWGLRLKIAMQASKGLEYLHNEVVPPIVHRDVKSSNILLDADWGARIADFRLLTPNDRDLNRDMKDDIYNFGIVLLEILSGRKAFDIDCTTPSIVDWAVPRIRKGKAAVLIDRYVALPRNVEPLLKLADVAVLALRENPGDHPTMSDVAASLEQLVKDGLIL</sequence>
<dbReference type="GO" id="GO:0042803">
    <property type="term" value="F:protein homodimerization activity"/>
    <property type="evidence" value="ECO:0007669"/>
    <property type="project" value="UniProtKB-ARBA"/>
</dbReference>
<feature type="transmembrane region" description="Helical" evidence="19">
    <location>
        <begin position="441"/>
        <end position="462"/>
    </location>
</feature>
<dbReference type="PROSITE" id="PS00108">
    <property type="entry name" value="PROTEIN_KINASE_ST"/>
    <property type="match status" value="1"/>
</dbReference>
<comment type="catalytic activity">
    <reaction evidence="15">
        <text>L-threonyl-[protein] + ATP = O-phospho-L-threonyl-[protein] + ADP + H(+)</text>
        <dbReference type="Rhea" id="RHEA:46608"/>
        <dbReference type="Rhea" id="RHEA-COMP:11060"/>
        <dbReference type="Rhea" id="RHEA-COMP:11605"/>
        <dbReference type="ChEBI" id="CHEBI:15378"/>
        <dbReference type="ChEBI" id="CHEBI:30013"/>
        <dbReference type="ChEBI" id="CHEBI:30616"/>
        <dbReference type="ChEBI" id="CHEBI:61977"/>
        <dbReference type="ChEBI" id="CHEBI:456216"/>
        <dbReference type="EC" id="2.7.11.1"/>
    </reaction>
</comment>
<feature type="domain" description="Protein kinase" evidence="21">
    <location>
        <begin position="522"/>
        <end position="772"/>
    </location>
</feature>
<dbReference type="GO" id="GO:0005524">
    <property type="term" value="F:ATP binding"/>
    <property type="evidence" value="ECO:0007669"/>
    <property type="project" value="UniProtKB-UniRule"/>
</dbReference>
<comment type="caution">
    <text evidence="23">The sequence shown here is derived from an EMBL/GenBank/DDBJ whole genome shotgun (WGS) entry which is preliminary data.</text>
</comment>
<dbReference type="InterPro" id="IPR000719">
    <property type="entry name" value="Prot_kinase_dom"/>
</dbReference>
<feature type="signal peptide" evidence="20">
    <location>
        <begin position="1"/>
        <end position="30"/>
    </location>
</feature>
<feature type="repeat" description="TNFR-Cys" evidence="17">
    <location>
        <begin position="352"/>
        <end position="407"/>
    </location>
</feature>
<dbReference type="AlphaFoldDB" id="A0A4S4D1P6"/>
<keyword evidence="3" id="KW-0723">Serine/threonine-protein kinase</keyword>
<dbReference type="FunFam" id="1.10.510.10:FF:000940">
    <property type="entry name" value="Serine/threonine-protein kinase-like protein CCR1"/>
    <property type="match status" value="1"/>
</dbReference>
<reference evidence="23 24" key="1">
    <citation type="journal article" date="2018" name="Proc. Natl. Acad. Sci. U.S.A.">
        <title>Draft genome sequence of Camellia sinensis var. sinensis provides insights into the evolution of the tea genome and tea quality.</title>
        <authorList>
            <person name="Wei C."/>
            <person name="Yang H."/>
            <person name="Wang S."/>
            <person name="Zhao J."/>
            <person name="Liu C."/>
            <person name="Gao L."/>
            <person name="Xia E."/>
            <person name="Lu Y."/>
            <person name="Tai Y."/>
            <person name="She G."/>
            <person name="Sun J."/>
            <person name="Cao H."/>
            <person name="Tong W."/>
            <person name="Gao Q."/>
            <person name="Li Y."/>
            <person name="Deng W."/>
            <person name="Jiang X."/>
            <person name="Wang W."/>
            <person name="Chen Q."/>
            <person name="Zhang S."/>
            <person name="Li H."/>
            <person name="Wu J."/>
            <person name="Wang P."/>
            <person name="Li P."/>
            <person name="Shi C."/>
            <person name="Zheng F."/>
            <person name="Jian J."/>
            <person name="Huang B."/>
            <person name="Shan D."/>
            <person name="Shi M."/>
            <person name="Fang C."/>
            <person name="Yue Y."/>
            <person name="Li F."/>
            <person name="Li D."/>
            <person name="Wei S."/>
            <person name="Han B."/>
            <person name="Jiang C."/>
            <person name="Yin Y."/>
            <person name="Xia T."/>
            <person name="Zhang Z."/>
            <person name="Bennetzen J.L."/>
            <person name="Zhao S."/>
            <person name="Wan X."/>
        </authorList>
    </citation>
    <scope>NUCLEOTIDE SEQUENCE [LARGE SCALE GENOMIC DNA]</scope>
    <source>
        <strain evidence="24">cv. Shuchazao</strain>
        <tissue evidence="23">Leaf</tissue>
    </source>
</reference>
<gene>
    <name evidence="23" type="ORF">TEA_014985</name>
</gene>
<keyword evidence="24" id="KW-1185">Reference proteome</keyword>
<comment type="catalytic activity">
    <reaction evidence="16">
        <text>L-seryl-[protein] + ATP = O-phospho-L-seryl-[protein] + ADP + H(+)</text>
        <dbReference type="Rhea" id="RHEA:17989"/>
        <dbReference type="Rhea" id="RHEA-COMP:9863"/>
        <dbReference type="Rhea" id="RHEA-COMP:11604"/>
        <dbReference type="ChEBI" id="CHEBI:15378"/>
        <dbReference type="ChEBI" id="CHEBI:29999"/>
        <dbReference type="ChEBI" id="CHEBI:30616"/>
        <dbReference type="ChEBI" id="CHEBI:83421"/>
        <dbReference type="ChEBI" id="CHEBI:456216"/>
        <dbReference type="EC" id="2.7.11.1"/>
    </reaction>
</comment>
<evidence type="ECO:0000256" key="15">
    <source>
        <dbReference type="ARBA" id="ARBA00047899"/>
    </source>
</evidence>
<dbReference type="PANTHER" id="PTHR47460:SF1">
    <property type="entry name" value="SERINE_THREONINE-PROTEIN KINASE-LIKE PROTEIN ACR4"/>
    <property type="match status" value="1"/>
</dbReference>
<keyword evidence="11 19" id="KW-0472">Membrane</keyword>
<dbReference type="Gene3D" id="2.130.10.30">
    <property type="entry name" value="Regulator of chromosome condensation 1/beta-lactamase-inhibitor protein II"/>
    <property type="match status" value="2"/>
</dbReference>
<evidence type="ECO:0000256" key="11">
    <source>
        <dbReference type="ARBA" id="ARBA00023136"/>
    </source>
</evidence>
<keyword evidence="7 18" id="KW-0547">Nucleotide-binding</keyword>
<keyword evidence="4" id="KW-0808">Transferase</keyword>
<dbReference type="SUPFAM" id="SSF56112">
    <property type="entry name" value="Protein kinase-like (PK-like)"/>
    <property type="match status" value="1"/>
</dbReference>
<feature type="domain" description="TNFR-Cys" evidence="22">
    <location>
        <begin position="352"/>
        <end position="407"/>
    </location>
</feature>
<evidence type="ECO:0000256" key="12">
    <source>
        <dbReference type="ARBA" id="ARBA00023157"/>
    </source>
</evidence>
<dbReference type="EMBL" id="SDRB02012997">
    <property type="protein sequence ID" value="THF96149.1"/>
    <property type="molecule type" value="Genomic_DNA"/>
</dbReference>
<dbReference type="PROSITE" id="PS50050">
    <property type="entry name" value="TNFR_NGFR_2"/>
    <property type="match status" value="1"/>
</dbReference>
<evidence type="ECO:0000256" key="14">
    <source>
        <dbReference type="ARBA" id="ARBA00023180"/>
    </source>
</evidence>
<dbReference type="Proteomes" id="UP000306102">
    <property type="component" value="Unassembled WGS sequence"/>
</dbReference>
<evidence type="ECO:0000256" key="7">
    <source>
        <dbReference type="ARBA" id="ARBA00022741"/>
    </source>
</evidence>